<dbReference type="EMBL" id="KV784370">
    <property type="protein sequence ID" value="OEU10917.1"/>
    <property type="molecule type" value="Genomic_DNA"/>
</dbReference>
<protein>
    <submittedName>
        <fullName evidence="2">Uncharacterized protein</fullName>
    </submittedName>
</protein>
<dbReference type="AlphaFoldDB" id="A0A1E7EYG8"/>
<dbReference type="OrthoDB" id="10558605at2759"/>
<sequence length="368" mass="39863">MRRTFLGFKSITIINVITVALVLYSCFLVSVGHGSTTMSGGGGGGSIMVMAFVPTKNVIVAAASPITLSISSTFLLRHNNDNNNIRVKQQQQREIQRAVTENSRLVLKASLSFDPGMIQEVESARAAFALCFFGAIGSAAVGREVIPVTWNEYQKLNALVGKGTATVDGTELDLLGYPEPVYKEDVLAIINNHPHHNMTIYDIVETYPIPNQIPGMLRFESLALANAGISQVAVRAVFDSIAIGMNKNSVAPQVAIEKFAQYNNNNDGNSNGGEGGGLDIMKSNSQLSKTIGVTALMFLLSLIGTADYFAVFHFIHGWFPEWSGTSQLPGSLFDFKNLVELQHFFMNDVPTTATTTTTILESNVFPMI</sequence>
<keyword evidence="1" id="KW-1133">Transmembrane helix</keyword>
<accession>A0A1E7EYG8</accession>
<keyword evidence="1" id="KW-0472">Membrane</keyword>
<proteinExistence type="predicted"/>
<feature type="transmembrane region" description="Helical" evidence="1">
    <location>
        <begin position="291"/>
        <end position="315"/>
    </location>
</feature>
<evidence type="ECO:0000256" key="1">
    <source>
        <dbReference type="SAM" id="Phobius"/>
    </source>
</evidence>
<name>A0A1E7EYG8_9STRA</name>
<dbReference type="KEGG" id="fcy:FRACYDRAFT_246792"/>
<keyword evidence="1" id="KW-0812">Transmembrane</keyword>
<gene>
    <name evidence="2" type="ORF">FRACYDRAFT_246792</name>
</gene>
<evidence type="ECO:0000313" key="3">
    <source>
        <dbReference type="Proteomes" id="UP000095751"/>
    </source>
</evidence>
<dbReference type="PROSITE" id="PS51257">
    <property type="entry name" value="PROKAR_LIPOPROTEIN"/>
    <property type="match status" value="1"/>
</dbReference>
<evidence type="ECO:0000313" key="2">
    <source>
        <dbReference type="EMBL" id="OEU10917.1"/>
    </source>
</evidence>
<keyword evidence="3" id="KW-1185">Reference proteome</keyword>
<feature type="transmembrane region" description="Helical" evidence="1">
    <location>
        <begin position="12"/>
        <end position="31"/>
    </location>
</feature>
<feature type="transmembrane region" description="Helical" evidence="1">
    <location>
        <begin position="58"/>
        <end position="76"/>
    </location>
</feature>
<organism evidence="2 3">
    <name type="scientific">Fragilariopsis cylindrus CCMP1102</name>
    <dbReference type="NCBI Taxonomy" id="635003"/>
    <lineage>
        <taxon>Eukaryota</taxon>
        <taxon>Sar</taxon>
        <taxon>Stramenopiles</taxon>
        <taxon>Ochrophyta</taxon>
        <taxon>Bacillariophyta</taxon>
        <taxon>Bacillariophyceae</taxon>
        <taxon>Bacillariophycidae</taxon>
        <taxon>Bacillariales</taxon>
        <taxon>Bacillariaceae</taxon>
        <taxon>Fragilariopsis</taxon>
    </lineage>
</organism>
<dbReference type="InParanoid" id="A0A1E7EYG8"/>
<dbReference type="Proteomes" id="UP000095751">
    <property type="component" value="Unassembled WGS sequence"/>
</dbReference>
<reference evidence="2 3" key="1">
    <citation type="submission" date="2016-09" db="EMBL/GenBank/DDBJ databases">
        <title>Extensive genetic diversity and differential bi-allelic expression allows diatom success in the polar Southern Ocean.</title>
        <authorList>
            <consortium name="DOE Joint Genome Institute"/>
            <person name="Mock T."/>
            <person name="Otillar R.P."/>
            <person name="Strauss J."/>
            <person name="Dupont C."/>
            <person name="Frickenhaus S."/>
            <person name="Maumus F."/>
            <person name="Mcmullan M."/>
            <person name="Sanges R."/>
            <person name="Schmutz J."/>
            <person name="Toseland A."/>
            <person name="Valas R."/>
            <person name="Veluchamy A."/>
            <person name="Ward B.J."/>
            <person name="Allen A."/>
            <person name="Barry K."/>
            <person name="Falciatore A."/>
            <person name="Ferrante M."/>
            <person name="Fortunato A.E."/>
            <person name="Gloeckner G."/>
            <person name="Gruber A."/>
            <person name="Hipkin R."/>
            <person name="Janech M."/>
            <person name="Kroth P."/>
            <person name="Leese F."/>
            <person name="Lindquist E."/>
            <person name="Lyon B.R."/>
            <person name="Martin J."/>
            <person name="Mayer C."/>
            <person name="Parker M."/>
            <person name="Quesneville H."/>
            <person name="Raymond J."/>
            <person name="Uhlig C."/>
            <person name="Valentin K.U."/>
            <person name="Worden A.Z."/>
            <person name="Armbrust E.V."/>
            <person name="Bowler C."/>
            <person name="Green B."/>
            <person name="Moulton V."/>
            <person name="Van Oosterhout C."/>
            <person name="Grigoriev I."/>
        </authorList>
    </citation>
    <scope>NUCLEOTIDE SEQUENCE [LARGE SCALE GENOMIC DNA]</scope>
    <source>
        <strain evidence="2 3">CCMP1102</strain>
    </source>
</reference>